<reference evidence="1 2" key="1">
    <citation type="submission" date="2024-01" db="EMBL/GenBank/DDBJ databases">
        <title>Genome insights into Plantactinospora sonchi sp. nov.</title>
        <authorList>
            <person name="Wang L."/>
        </authorList>
    </citation>
    <scope>NUCLEOTIDE SEQUENCE [LARGE SCALE GENOMIC DNA]</scope>
    <source>
        <strain evidence="1 2">NEAU-QY2</strain>
    </source>
</reference>
<comment type="caution">
    <text evidence="1">The sequence shown here is derived from an EMBL/GenBank/DDBJ whole genome shotgun (WGS) entry which is preliminary data.</text>
</comment>
<dbReference type="RefSeq" id="WP_331215040.1">
    <property type="nucleotide sequence ID" value="NZ_JAZGQK010000012.1"/>
</dbReference>
<dbReference type="Proteomes" id="UP001332243">
    <property type="component" value="Unassembled WGS sequence"/>
</dbReference>
<dbReference type="EMBL" id="JAZGQK010000012">
    <property type="protein sequence ID" value="MEE6259928.1"/>
    <property type="molecule type" value="Genomic_DNA"/>
</dbReference>
<protein>
    <recommendedName>
        <fullName evidence="3">CopG family transcriptional regulator</fullName>
    </recommendedName>
</protein>
<sequence>MTRRVTVSLPDDVASRLEAEPNASAYVTQAVRDRMARERTAQLLAQHGFPITDEGRERARQRLTDARERMTHARWDQLREVGRKPAA</sequence>
<proteinExistence type="predicted"/>
<evidence type="ECO:0000313" key="2">
    <source>
        <dbReference type="Proteomes" id="UP001332243"/>
    </source>
</evidence>
<accession>A0ABU7RTU6</accession>
<gene>
    <name evidence="1" type="ORF">V1633_15670</name>
</gene>
<evidence type="ECO:0008006" key="3">
    <source>
        <dbReference type="Google" id="ProtNLM"/>
    </source>
</evidence>
<organism evidence="1 2">
    <name type="scientific">Plantactinospora sonchi</name>
    <dbReference type="NCBI Taxonomy" id="1544735"/>
    <lineage>
        <taxon>Bacteria</taxon>
        <taxon>Bacillati</taxon>
        <taxon>Actinomycetota</taxon>
        <taxon>Actinomycetes</taxon>
        <taxon>Micromonosporales</taxon>
        <taxon>Micromonosporaceae</taxon>
        <taxon>Plantactinospora</taxon>
    </lineage>
</organism>
<evidence type="ECO:0000313" key="1">
    <source>
        <dbReference type="EMBL" id="MEE6259928.1"/>
    </source>
</evidence>
<keyword evidence="2" id="KW-1185">Reference proteome</keyword>
<name>A0ABU7RTU6_9ACTN</name>